<keyword evidence="6" id="KW-1185">Reference proteome</keyword>
<dbReference type="SUPFAM" id="SSF56801">
    <property type="entry name" value="Acetyl-CoA synthetase-like"/>
    <property type="match status" value="1"/>
</dbReference>
<dbReference type="Pfam" id="PF00501">
    <property type="entry name" value="AMP-binding"/>
    <property type="match status" value="1"/>
</dbReference>
<dbReference type="InterPro" id="IPR045851">
    <property type="entry name" value="AMP-bd_C_sf"/>
</dbReference>
<dbReference type="Gene3D" id="3.30.300.30">
    <property type="match status" value="1"/>
</dbReference>
<proteinExistence type="inferred from homology"/>
<dbReference type="PROSITE" id="PS00455">
    <property type="entry name" value="AMP_BINDING"/>
    <property type="match status" value="1"/>
</dbReference>
<dbReference type="InterPro" id="IPR042099">
    <property type="entry name" value="ANL_N_sf"/>
</dbReference>
<sequence length="521" mass="55673">MTAAPLSIPFADGAMGRPIRQVADIIRQSAEAFGDDVALREESGDTTYRRLDERSSQFANALIAAGVQPGDRVALVSGNSHYFLEIVYGAAKMGAIAAPANTLLAPAEIVRVLSSCDPTVLFVGADEGEAAPATGAVPSIRINLDPESYEEFIKDQPTTDPGHQSEPTDTGVILFSSGTTGLPKGIKLNGINFSGNLSAPEDHLEFEGTPISMAPVPFFHITGLTSALSANSKGGVLLLKMPNGPGDLIRLLTEEKVTHAVGVPTILQMITQHPDAQTADWSNLKFFGYGGAPMPVAVIKAATELIGCGLFQGYGMTETTAAVTVLWPEDHLPSPGREKQIGSVGRALNDTEIRIVDMVTREPLPVGERGEIQVRGSRVTAGYWNRDDETTRALSEDGWLSTGDGGSLDEEGYLYLADRIKDMIVSGGENVYPAEVENALSDHPQIAEVAVIGVPSEKWGESPYAIVVKRAGTDPSEEDIISWSREQIAHFKCPVGVTFVDALPRNPNGKILKRVLREQFS</sequence>
<evidence type="ECO:0000259" key="3">
    <source>
        <dbReference type="Pfam" id="PF00501"/>
    </source>
</evidence>
<dbReference type="EMBL" id="PVUE01000008">
    <property type="protein sequence ID" value="PRZ41707.1"/>
    <property type="molecule type" value="Genomic_DNA"/>
</dbReference>
<name>A0A2T0ZZN9_9ACTN</name>
<keyword evidence="2 5" id="KW-0436">Ligase</keyword>
<feature type="domain" description="AMP-binding enzyme C-terminal" evidence="4">
    <location>
        <begin position="435"/>
        <end position="510"/>
    </location>
</feature>
<evidence type="ECO:0000256" key="2">
    <source>
        <dbReference type="ARBA" id="ARBA00022598"/>
    </source>
</evidence>
<accession>A0A2T0ZZN9</accession>
<reference evidence="5 6" key="1">
    <citation type="submission" date="2018-03" db="EMBL/GenBank/DDBJ databases">
        <title>Genomic Encyclopedia of Archaeal and Bacterial Type Strains, Phase II (KMG-II): from individual species to whole genera.</title>
        <authorList>
            <person name="Goeker M."/>
        </authorList>
    </citation>
    <scope>NUCLEOTIDE SEQUENCE [LARGE SCALE GENOMIC DNA]</scope>
    <source>
        <strain evidence="5 6">DSM 100065</strain>
    </source>
</reference>
<evidence type="ECO:0000313" key="6">
    <source>
        <dbReference type="Proteomes" id="UP000237752"/>
    </source>
</evidence>
<dbReference type="InterPro" id="IPR020845">
    <property type="entry name" value="AMP-binding_CS"/>
</dbReference>
<dbReference type="Pfam" id="PF13193">
    <property type="entry name" value="AMP-binding_C"/>
    <property type="match status" value="1"/>
</dbReference>
<feature type="domain" description="AMP-dependent synthetase/ligase" evidence="3">
    <location>
        <begin position="27"/>
        <end position="384"/>
    </location>
</feature>
<evidence type="ECO:0000259" key="4">
    <source>
        <dbReference type="Pfam" id="PF13193"/>
    </source>
</evidence>
<dbReference type="PANTHER" id="PTHR24096:SF267">
    <property type="entry name" value="MALONATE--COA LIGASE ACSF3, MITOCHONDRIAL"/>
    <property type="match status" value="1"/>
</dbReference>
<dbReference type="Gene3D" id="3.40.50.12780">
    <property type="entry name" value="N-terminal domain of ligase-like"/>
    <property type="match status" value="1"/>
</dbReference>
<protein>
    <submittedName>
        <fullName evidence="5">Acyl-CoA synthetase (AMP-forming)/AMP-acid ligase II</fullName>
    </submittedName>
</protein>
<dbReference type="FunFam" id="3.30.300.30:FF:000008">
    <property type="entry name" value="2,3-dihydroxybenzoate-AMP ligase"/>
    <property type="match status" value="1"/>
</dbReference>
<comment type="similarity">
    <text evidence="1">Belongs to the ATP-dependent AMP-binding enzyme family.</text>
</comment>
<comment type="caution">
    <text evidence="5">The sequence shown here is derived from an EMBL/GenBank/DDBJ whole genome shotgun (WGS) entry which is preliminary data.</text>
</comment>
<dbReference type="Proteomes" id="UP000237752">
    <property type="component" value="Unassembled WGS sequence"/>
</dbReference>
<dbReference type="RefSeq" id="WP_170111038.1">
    <property type="nucleotide sequence ID" value="NZ_PVUE01000008.1"/>
</dbReference>
<evidence type="ECO:0000313" key="5">
    <source>
        <dbReference type="EMBL" id="PRZ41707.1"/>
    </source>
</evidence>
<dbReference type="InterPro" id="IPR000873">
    <property type="entry name" value="AMP-dep_synth/lig_dom"/>
</dbReference>
<dbReference type="PANTHER" id="PTHR24096">
    <property type="entry name" value="LONG-CHAIN-FATTY-ACID--COA LIGASE"/>
    <property type="match status" value="1"/>
</dbReference>
<organism evidence="5 6">
    <name type="scientific">Antricoccus suffuscus</name>
    <dbReference type="NCBI Taxonomy" id="1629062"/>
    <lineage>
        <taxon>Bacteria</taxon>
        <taxon>Bacillati</taxon>
        <taxon>Actinomycetota</taxon>
        <taxon>Actinomycetes</taxon>
        <taxon>Geodermatophilales</taxon>
        <taxon>Antricoccaceae</taxon>
        <taxon>Antricoccus</taxon>
    </lineage>
</organism>
<dbReference type="AlphaFoldDB" id="A0A2T0ZZN9"/>
<gene>
    <name evidence="5" type="ORF">CLV47_10866</name>
</gene>
<dbReference type="GO" id="GO:0016405">
    <property type="term" value="F:CoA-ligase activity"/>
    <property type="evidence" value="ECO:0007669"/>
    <property type="project" value="TreeGrafter"/>
</dbReference>
<dbReference type="InterPro" id="IPR025110">
    <property type="entry name" value="AMP-bd_C"/>
</dbReference>
<dbReference type="NCBIfam" id="NF004837">
    <property type="entry name" value="PRK06187.1"/>
    <property type="match status" value="1"/>
</dbReference>
<evidence type="ECO:0000256" key="1">
    <source>
        <dbReference type="ARBA" id="ARBA00006432"/>
    </source>
</evidence>